<reference evidence="1" key="1">
    <citation type="submission" date="2020-04" db="EMBL/GenBank/DDBJ databases">
        <authorList>
            <person name="Zhang T."/>
        </authorList>
    </citation>
    <scope>NUCLEOTIDE SEQUENCE</scope>
    <source>
        <strain evidence="1">HKST-UBA01</strain>
    </source>
</reference>
<sequence length="227" mass="23984">MFGLLVVSSAFGGPNAGGVIILHQNDALVYTDGVSFCGQAGLNVCDNAATRADTDEIVVLHALAAFPGDAHPRLAGIAFGVHYDEAQIRFVDWGMCGDFELSESGWPASDSGTAVTWGEAQTNHLTQFYWIAAYSYLGNPAQVVLRGHPQGGGNFADDDIPSNLDVIADYGAFGFYMDGELPCPVPQPGTTTLALVPSEITVYQPCGSSFGIDLHVNDVYSLAAFEI</sequence>
<evidence type="ECO:0000313" key="2">
    <source>
        <dbReference type="Proteomes" id="UP000697710"/>
    </source>
</evidence>
<feature type="non-terminal residue" evidence="1">
    <location>
        <position position="227"/>
    </location>
</feature>
<dbReference type="EMBL" id="JAGQHR010000171">
    <property type="protein sequence ID" value="MCA9727468.1"/>
    <property type="molecule type" value="Genomic_DNA"/>
</dbReference>
<dbReference type="Proteomes" id="UP000697710">
    <property type="component" value="Unassembled WGS sequence"/>
</dbReference>
<accession>A0A956RNU4</accession>
<proteinExistence type="predicted"/>
<evidence type="ECO:0000313" key="1">
    <source>
        <dbReference type="EMBL" id="MCA9727468.1"/>
    </source>
</evidence>
<protein>
    <submittedName>
        <fullName evidence="1">Uncharacterized protein</fullName>
    </submittedName>
</protein>
<gene>
    <name evidence="1" type="ORF">KC729_07280</name>
</gene>
<comment type="caution">
    <text evidence="1">The sequence shown here is derived from an EMBL/GenBank/DDBJ whole genome shotgun (WGS) entry which is preliminary data.</text>
</comment>
<dbReference type="AlphaFoldDB" id="A0A956RNU4"/>
<name>A0A956RNU4_UNCEI</name>
<reference evidence="1" key="2">
    <citation type="journal article" date="2021" name="Microbiome">
        <title>Successional dynamics and alternative stable states in a saline activated sludge microbial community over 9 years.</title>
        <authorList>
            <person name="Wang Y."/>
            <person name="Ye J."/>
            <person name="Ju F."/>
            <person name="Liu L."/>
            <person name="Boyd J.A."/>
            <person name="Deng Y."/>
            <person name="Parks D.H."/>
            <person name="Jiang X."/>
            <person name="Yin X."/>
            <person name="Woodcroft B.J."/>
            <person name="Tyson G.W."/>
            <person name="Hugenholtz P."/>
            <person name="Polz M.F."/>
            <person name="Zhang T."/>
        </authorList>
    </citation>
    <scope>NUCLEOTIDE SEQUENCE</scope>
    <source>
        <strain evidence="1">HKST-UBA01</strain>
    </source>
</reference>
<organism evidence="1 2">
    <name type="scientific">Eiseniibacteriota bacterium</name>
    <dbReference type="NCBI Taxonomy" id="2212470"/>
    <lineage>
        <taxon>Bacteria</taxon>
        <taxon>Candidatus Eiseniibacteriota</taxon>
    </lineage>
</organism>